<keyword evidence="1" id="KW-0472">Membrane</keyword>
<keyword evidence="3" id="KW-1185">Reference proteome</keyword>
<accession>A0A4Z2CJY7</accession>
<gene>
    <name evidence="2" type="ORF">EWB00_001820</name>
</gene>
<feature type="transmembrane region" description="Helical" evidence="1">
    <location>
        <begin position="108"/>
        <end position="128"/>
    </location>
</feature>
<dbReference type="EMBL" id="SKCS01001515">
    <property type="protein sequence ID" value="TNN04545.1"/>
    <property type="molecule type" value="Genomic_DNA"/>
</dbReference>
<feature type="transmembrane region" description="Helical" evidence="1">
    <location>
        <begin position="39"/>
        <end position="59"/>
    </location>
</feature>
<sequence length="174" mass="18970">MAHYHFTIIKPFLTSPYLYVNARLTDTCCILDQIYGAGLWGPLGVSMGIAAFLMVLIAADTRNFTFYRSHVSQGNYQLETNSSGTGTVVYPQLASIAGLMQFPCADGIVLQAHSAISCASAIFLLFLLQHISICRPVPEGEHVYDKGNCILQIQYCIIYGQLVAGTENGLVQPT</sequence>
<proteinExistence type="predicted"/>
<comment type="caution">
    <text evidence="2">The sequence shown here is derived from an EMBL/GenBank/DDBJ whole genome shotgun (WGS) entry which is preliminary data.</text>
</comment>
<protein>
    <submittedName>
        <fullName evidence="2">Uncharacterized protein</fullName>
    </submittedName>
</protein>
<dbReference type="Proteomes" id="UP000311919">
    <property type="component" value="Unassembled WGS sequence"/>
</dbReference>
<name>A0A4Z2CJY7_SCHJA</name>
<keyword evidence="1" id="KW-0812">Transmembrane</keyword>
<evidence type="ECO:0000256" key="1">
    <source>
        <dbReference type="SAM" id="Phobius"/>
    </source>
</evidence>
<evidence type="ECO:0000313" key="3">
    <source>
        <dbReference type="Proteomes" id="UP000311919"/>
    </source>
</evidence>
<dbReference type="AlphaFoldDB" id="A0A4Z2CJY7"/>
<keyword evidence="1" id="KW-1133">Transmembrane helix</keyword>
<organism evidence="2 3">
    <name type="scientific">Schistosoma japonicum</name>
    <name type="common">Blood fluke</name>
    <dbReference type="NCBI Taxonomy" id="6182"/>
    <lineage>
        <taxon>Eukaryota</taxon>
        <taxon>Metazoa</taxon>
        <taxon>Spiralia</taxon>
        <taxon>Lophotrochozoa</taxon>
        <taxon>Platyhelminthes</taxon>
        <taxon>Trematoda</taxon>
        <taxon>Digenea</taxon>
        <taxon>Strigeidida</taxon>
        <taxon>Schistosomatoidea</taxon>
        <taxon>Schistosomatidae</taxon>
        <taxon>Schistosoma</taxon>
    </lineage>
</organism>
<reference evidence="2 3" key="1">
    <citation type="submission" date="2019-03" db="EMBL/GenBank/DDBJ databases">
        <title>An improved genome assembly of the fluke Schistosoma japonicum.</title>
        <authorList>
            <person name="Hu W."/>
            <person name="Luo F."/>
            <person name="Yin M."/>
            <person name="Mo X."/>
            <person name="Sun C."/>
            <person name="Wu Q."/>
            <person name="Zhu B."/>
            <person name="Xiang M."/>
            <person name="Wang J."/>
            <person name="Wang Y."/>
            <person name="Zhang T."/>
            <person name="Xu B."/>
            <person name="Zheng H."/>
            <person name="Feng Z."/>
        </authorList>
    </citation>
    <scope>NUCLEOTIDE SEQUENCE [LARGE SCALE GENOMIC DNA]</scope>
    <source>
        <strain evidence="2">HuSjv2</strain>
        <tissue evidence="2">Worms</tissue>
    </source>
</reference>
<evidence type="ECO:0000313" key="2">
    <source>
        <dbReference type="EMBL" id="TNN04545.1"/>
    </source>
</evidence>